<name>A0ABP9QNU3_9PSEU</name>
<sequence length="188" mass="21139">MAAPVVPVDVFRDQPTLTGPSVRLEPMTGEHFDGLWPMFGEPEGSRLTGTHQRFTPDQIRRWLATRADHHDRADWTIVRRSDDAVLGEAVLNDLDDGNDSANFRIGLTGPPVFGRGYGTEATRLVVDYALDVAGLHRVHLEVYDFNPRALRVYQKCGFIQEGVHRDALHWDGEWHDAISMAILATDPR</sequence>
<protein>
    <recommendedName>
        <fullName evidence="1">N-acetyltransferase domain-containing protein</fullName>
    </recommendedName>
</protein>
<reference evidence="3" key="1">
    <citation type="journal article" date="2019" name="Int. J. Syst. Evol. Microbiol.">
        <title>The Global Catalogue of Microorganisms (GCM) 10K type strain sequencing project: providing services to taxonomists for standard genome sequencing and annotation.</title>
        <authorList>
            <consortium name="The Broad Institute Genomics Platform"/>
            <consortium name="The Broad Institute Genome Sequencing Center for Infectious Disease"/>
            <person name="Wu L."/>
            <person name="Ma J."/>
        </authorList>
    </citation>
    <scope>NUCLEOTIDE SEQUENCE [LARGE SCALE GENOMIC DNA]</scope>
    <source>
        <strain evidence="3">JCM 18303</strain>
    </source>
</reference>
<accession>A0ABP9QNU3</accession>
<dbReference type="PANTHER" id="PTHR43415:SF3">
    <property type="entry name" value="GNAT-FAMILY ACETYLTRANSFERASE"/>
    <property type="match status" value="1"/>
</dbReference>
<gene>
    <name evidence="2" type="ORF">GCM10023321_54250</name>
</gene>
<dbReference type="EMBL" id="BAABJP010000030">
    <property type="protein sequence ID" value="GAA5164936.1"/>
    <property type="molecule type" value="Genomic_DNA"/>
</dbReference>
<feature type="domain" description="N-acetyltransferase" evidence="1">
    <location>
        <begin position="22"/>
        <end position="185"/>
    </location>
</feature>
<evidence type="ECO:0000259" key="1">
    <source>
        <dbReference type="PROSITE" id="PS51186"/>
    </source>
</evidence>
<dbReference type="Pfam" id="PF13302">
    <property type="entry name" value="Acetyltransf_3"/>
    <property type="match status" value="1"/>
</dbReference>
<evidence type="ECO:0000313" key="3">
    <source>
        <dbReference type="Proteomes" id="UP001428817"/>
    </source>
</evidence>
<organism evidence="2 3">
    <name type="scientific">Pseudonocardia eucalypti</name>
    <dbReference type="NCBI Taxonomy" id="648755"/>
    <lineage>
        <taxon>Bacteria</taxon>
        <taxon>Bacillati</taxon>
        <taxon>Actinomycetota</taxon>
        <taxon>Actinomycetes</taxon>
        <taxon>Pseudonocardiales</taxon>
        <taxon>Pseudonocardiaceae</taxon>
        <taxon>Pseudonocardia</taxon>
    </lineage>
</organism>
<dbReference type="PROSITE" id="PS51186">
    <property type="entry name" value="GNAT"/>
    <property type="match status" value="1"/>
</dbReference>
<dbReference type="InterPro" id="IPR000182">
    <property type="entry name" value="GNAT_dom"/>
</dbReference>
<evidence type="ECO:0000313" key="2">
    <source>
        <dbReference type="EMBL" id="GAA5164936.1"/>
    </source>
</evidence>
<comment type="caution">
    <text evidence="2">The sequence shown here is derived from an EMBL/GenBank/DDBJ whole genome shotgun (WGS) entry which is preliminary data.</text>
</comment>
<dbReference type="Proteomes" id="UP001428817">
    <property type="component" value="Unassembled WGS sequence"/>
</dbReference>
<proteinExistence type="predicted"/>
<keyword evidence="3" id="KW-1185">Reference proteome</keyword>
<dbReference type="PANTHER" id="PTHR43415">
    <property type="entry name" value="SPERMIDINE N(1)-ACETYLTRANSFERASE"/>
    <property type="match status" value="1"/>
</dbReference>
<dbReference type="Gene3D" id="3.40.630.30">
    <property type="match status" value="1"/>
</dbReference>
<dbReference type="SUPFAM" id="SSF55729">
    <property type="entry name" value="Acyl-CoA N-acyltransferases (Nat)"/>
    <property type="match status" value="1"/>
</dbReference>
<dbReference type="InterPro" id="IPR016181">
    <property type="entry name" value="Acyl_CoA_acyltransferase"/>
</dbReference>